<feature type="compositionally biased region" description="Pro residues" evidence="10">
    <location>
        <begin position="413"/>
        <end position="423"/>
    </location>
</feature>
<feature type="compositionally biased region" description="Low complexity" evidence="10">
    <location>
        <begin position="60"/>
        <end position="70"/>
    </location>
</feature>
<evidence type="ECO:0000256" key="2">
    <source>
        <dbReference type="ARBA" id="ARBA00022723"/>
    </source>
</evidence>
<evidence type="ECO:0000256" key="1">
    <source>
        <dbReference type="ARBA" id="ARBA00004123"/>
    </source>
</evidence>
<dbReference type="GO" id="GO:0008270">
    <property type="term" value="F:zinc ion binding"/>
    <property type="evidence" value="ECO:0007669"/>
    <property type="project" value="UniProtKB-KW"/>
</dbReference>
<dbReference type="STRING" id="294747.C5MAI1"/>
<keyword evidence="13" id="KW-1185">Reference proteome</keyword>
<evidence type="ECO:0000259" key="11">
    <source>
        <dbReference type="PROSITE" id="PS50157"/>
    </source>
</evidence>
<feature type="region of interest" description="Disordered" evidence="10">
    <location>
        <begin position="658"/>
        <end position="697"/>
    </location>
</feature>
<evidence type="ECO:0000256" key="4">
    <source>
        <dbReference type="ARBA" id="ARBA00022771"/>
    </source>
</evidence>
<dbReference type="AlphaFoldDB" id="C5MAI1"/>
<dbReference type="GeneID" id="8297688"/>
<reference evidence="12 13" key="1">
    <citation type="journal article" date="2009" name="Nature">
        <title>Evolution of pathogenicity and sexual reproduction in eight Candida genomes.</title>
        <authorList>
            <person name="Butler G."/>
            <person name="Rasmussen M.D."/>
            <person name="Lin M.F."/>
            <person name="Santos M.A."/>
            <person name="Sakthikumar S."/>
            <person name="Munro C.A."/>
            <person name="Rheinbay E."/>
            <person name="Grabherr M."/>
            <person name="Forche A."/>
            <person name="Reedy J.L."/>
            <person name="Agrafioti I."/>
            <person name="Arnaud M.B."/>
            <person name="Bates S."/>
            <person name="Brown A.J."/>
            <person name="Brunke S."/>
            <person name="Costanzo M.C."/>
            <person name="Fitzpatrick D.A."/>
            <person name="de Groot P.W."/>
            <person name="Harris D."/>
            <person name="Hoyer L.L."/>
            <person name="Hube B."/>
            <person name="Klis F.M."/>
            <person name="Kodira C."/>
            <person name="Lennard N."/>
            <person name="Logue M.E."/>
            <person name="Martin R."/>
            <person name="Neiman A.M."/>
            <person name="Nikolaou E."/>
            <person name="Quail M.A."/>
            <person name="Quinn J."/>
            <person name="Santos M.C."/>
            <person name="Schmitzberger F.F."/>
            <person name="Sherlock G."/>
            <person name="Shah P."/>
            <person name="Silverstein K.A."/>
            <person name="Skrzypek M.S."/>
            <person name="Soll D."/>
            <person name="Staggs R."/>
            <person name="Stansfield I."/>
            <person name="Stumpf M.P."/>
            <person name="Sudbery P.E."/>
            <person name="Srikantha T."/>
            <person name="Zeng Q."/>
            <person name="Berman J."/>
            <person name="Berriman M."/>
            <person name="Heitman J."/>
            <person name="Gow N.A."/>
            <person name="Lorenz M.C."/>
            <person name="Birren B.W."/>
            <person name="Kellis M."/>
            <person name="Cuomo C.A."/>
        </authorList>
    </citation>
    <scope>NUCLEOTIDE SEQUENCE [LARGE SCALE GENOMIC DNA]</scope>
    <source>
        <strain evidence="13">ATCC MYA-3404 / T1</strain>
    </source>
</reference>
<dbReference type="RefSeq" id="XP_002548776.1">
    <property type="nucleotide sequence ID" value="XM_002548730.1"/>
</dbReference>
<dbReference type="Gene3D" id="3.30.160.60">
    <property type="entry name" value="Classic Zinc Finger"/>
    <property type="match status" value="2"/>
</dbReference>
<protein>
    <recommendedName>
        <fullName evidence="11">C2H2-type domain-containing protein</fullName>
    </recommendedName>
</protein>
<dbReference type="GO" id="GO:0045944">
    <property type="term" value="P:positive regulation of transcription by RNA polymerase II"/>
    <property type="evidence" value="ECO:0007669"/>
    <property type="project" value="UniProtKB-ARBA"/>
</dbReference>
<keyword evidence="8" id="KW-0539">Nucleus</keyword>
<accession>C5MAI1</accession>
<feature type="region of interest" description="Disordered" evidence="10">
    <location>
        <begin position="407"/>
        <end position="439"/>
    </location>
</feature>
<evidence type="ECO:0000256" key="8">
    <source>
        <dbReference type="ARBA" id="ARBA00023242"/>
    </source>
</evidence>
<dbReference type="SMART" id="SM00355">
    <property type="entry name" value="ZnF_C2H2"/>
    <property type="match status" value="2"/>
</dbReference>
<feature type="domain" description="C2H2-type" evidence="11">
    <location>
        <begin position="565"/>
        <end position="594"/>
    </location>
</feature>
<keyword evidence="4 9" id="KW-0863">Zinc-finger</keyword>
<dbReference type="PANTHER" id="PTHR19818">
    <property type="entry name" value="ZINC FINGER PROTEIN ZIC AND GLI"/>
    <property type="match status" value="1"/>
</dbReference>
<evidence type="ECO:0000256" key="9">
    <source>
        <dbReference type="PROSITE-ProRule" id="PRU00042"/>
    </source>
</evidence>
<dbReference type="EMBL" id="GG692398">
    <property type="protein sequence ID" value="EER32648.1"/>
    <property type="molecule type" value="Genomic_DNA"/>
</dbReference>
<dbReference type="GO" id="GO:0000978">
    <property type="term" value="F:RNA polymerase II cis-regulatory region sequence-specific DNA binding"/>
    <property type="evidence" value="ECO:0007669"/>
    <property type="project" value="TreeGrafter"/>
</dbReference>
<dbReference type="eggNOG" id="KOG1721">
    <property type="taxonomic scope" value="Eukaryota"/>
</dbReference>
<evidence type="ECO:0000313" key="13">
    <source>
        <dbReference type="Proteomes" id="UP000002037"/>
    </source>
</evidence>
<feature type="compositionally biased region" description="Low complexity" evidence="10">
    <location>
        <begin position="659"/>
        <end position="672"/>
    </location>
</feature>
<feature type="compositionally biased region" description="Low complexity" evidence="10">
    <location>
        <begin position="424"/>
        <end position="439"/>
    </location>
</feature>
<keyword evidence="3" id="KW-0677">Repeat</keyword>
<evidence type="ECO:0000256" key="3">
    <source>
        <dbReference type="ARBA" id="ARBA00022737"/>
    </source>
</evidence>
<evidence type="ECO:0000256" key="5">
    <source>
        <dbReference type="ARBA" id="ARBA00022833"/>
    </source>
</evidence>
<name>C5MAI1_CANTT</name>
<dbReference type="Proteomes" id="UP000002037">
    <property type="component" value="Unassembled WGS sequence"/>
</dbReference>
<dbReference type="SUPFAM" id="SSF57667">
    <property type="entry name" value="beta-beta-alpha zinc fingers"/>
    <property type="match status" value="1"/>
</dbReference>
<dbReference type="InterPro" id="IPR036236">
    <property type="entry name" value="Znf_C2H2_sf"/>
</dbReference>
<dbReference type="OrthoDB" id="3437960at2759"/>
<evidence type="ECO:0000256" key="10">
    <source>
        <dbReference type="SAM" id="MobiDB-lite"/>
    </source>
</evidence>
<dbReference type="Pfam" id="PF00096">
    <property type="entry name" value="zf-C2H2"/>
    <property type="match status" value="2"/>
</dbReference>
<keyword evidence="7" id="KW-0804">Transcription</keyword>
<feature type="compositionally biased region" description="Polar residues" evidence="10">
    <location>
        <begin position="338"/>
        <end position="347"/>
    </location>
</feature>
<feature type="compositionally biased region" description="Polar residues" evidence="10">
    <location>
        <begin position="197"/>
        <end position="214"/>
    </location>
</feature>
<dbReference type="HOGENOM" id="CLU_022817_0_0_1"/>
<organism evidence="12 13">
    <name type="scientific">Candida tropicalis (strain ATCC MYA-3404 / T1)</name>
    <name type="common">Yeast</name>
    <dbReference type="NCBI Taxonomy" id="294747"/>
    <lineage>
        <taxon>Eukaryota</taxon>
        <taxon>Fungi</taxon>
        <taxon>Dikarya</taxon>
        <taxon>Ascomycota</taxon>
        <taxon>Saccharomycotina</taxon>
        <taxon>Pichiomycetes</taxon>
        <taxon>Debaryomycetaceae</taxon>
        <taxon>Candida/Lodderomyces clade</taxon>
        <taxon>Candida</taxon>
    </lineage>
</organism>
<comment type="subcellular location">
    <subcellularLocation>
        <location evidence="1">Nucleus</location>
    </subcellularLocation>
</comment>
<dbReference type="InterPro" id="IPR050329">
    <property type="entry name" value="GLI_C2H2-zinc-finger"/>
</dbReference>
<feature type="region of interest" description="Disordered" evidence="10">
    <location>
        <begin position="166"/>
        <end position="240"/>
    </location>
</feature>
<dbReference type="PROSITE" id="PS00028">
    <property type="entry name" value="ZINC_FINGER_C2H2_1"/>
    <property type="match status" value="2"/>
</dbReference>
<evidence type="ECO:0000256" key="6">
    <source>
        <dbReference type="ARBA" id="ARBA00023015"/>
    </source>
</evidence>
<feature type="compositionally biased region" description="Low complexity" evidence="10">
    <location>
        <begin position="359"/>
        <end position="384"/>
    </location>
</feature>
<gene>
    <name evidence="12" type="ORF">CTRG_03073</name>
</gene>
<dbReference type="InterPro" id="IPR013087">
    <property type="entry name" value="Znf_C2H2_type"/>
</dbReference>
<sequence>MDKFDLFSDFSSRPSTIPLPSDNFDQFLLTSEPNDIDFLFNETLNGLQDLDVPSGYGFNQQQAPSQQQQPYHSPHRSKTHSRQYSGTAIFGFTEHTRDLSINGINNDLYKQYVNKGPENNSISPNDLLRETNNHQQNPIPTQDILNFNFDEKPILLLEQDELEDEKQTQDLLAKSSPIKRIGTPIQESNNQQQSQSVRINPQKRQQEYIVTNENPKAYKFPPSPTPNNLSSSPPRPELTNVNSYSAKYLQSLQKSQPQEYVDDIGPLLQGDELSDIKYIPIPVQEPVVFDKQEKRNSAPLDQSEESKQPSRKEQSDQQQVPQPVPQPAAAPPQQKQQTFPGNFNFNTYLPPPSSPPPNLSNGSPDWNSSPEPQSPSPSRLQPNQQISPVHQNLRAMGSNVNFYNPVYYEQHPQQPPPSLPPHSQPSQQSQSPGMRQTYEQIKQIQQQQQMLQQQFHTQQQLQSSPIYSTLNSSPIKQFNPDTVNNLQILSPLKNQLPSTPTKQQNSQVTIEWSPVISPNSKASLSKQLKESSLQTSPRRRIKKTSLLPPGELDNYWIGPDENKIYTCTYKNCFKKFTRRYNVRSHIQTHLSDRPFGCQFCPKRFVRQHDLNRHVKGHIEARYSKCPCGKEFARLDALRKHQDRNICIGGNKGIISKPTINISNNNNNSNNNGLGNGNGNKKKKNNSINSSPTKAAMNNDMVEKVDKQLIQNNINRNIVNNNNPTDEYLVV</sequence>
<dbReference type="PROSITE" id="PS50157">
    <property type="entry name" value="ZINC_FINGER_C2H2_2"/>
    <property type="match status" value="2"/>
</dbReference>
<evidence type="ECO:0000313" key="12">
    <source>
        <dbReference type="EMBL" id="EER32648.1"/>
    </source>
</evidence>
<feature type="region of interest" description="Disordered" evidence="10">
    <location>
        <begin position="289"/>
        <end position="384"/>
    </location>
</feature>
<dbReference type="KEGG" id="ctp:CTRG_03073"/>
<keyword evidence="2" id="KW-0479">Metal-binding</keyword>
<proteinExistence type="predicted"/>
<feature type="compositionally biased region" description="Basic and acidic residues" evidence="10">
    <location>
        <begin position="304"/>
        <end position="315"/>
    </location>
</feature>
<dbReference type="GO" id="GO:0000981">
    <property type="term" value="F:DNA-binding transcription factor activity, RNA polymerase II-specific"/>
    <property type="evidence" value="ECO:0007669"/>
    <property type="project" value="TreeGrafter"/>
</dbReference>
<dbReference type="PANTHER" id="PTHR19818:SF139">
    <property type="entry name" value="PAIR-RULE PROTEIN ODD-PAIRED"/>
    <property type="match status" value="1"/>
</dbReference>
<dbReference type="FunFam" id="3.30.160.60:FF:001752">
    <property type="entry name" value="Transcriptional factor SWI5"/>
    <property type="match status" value="1"/>
</dbReference>
<feature type="compositionally biased region" description="Low complexity" evidence="10">
    <location>
        <begin position="186"/>
        <end position="196"/>
    </location>
</feature>
<feature type="domain" description="C2H2-type" evidence="11">
    <location>
        <begin position="595"/>
        <end position="622"/>
    </location>
</feature>
<keyword evidence="5" id="KW-0862">Zinc</keyword>
<feature type="region of interest" description="Disordered" evidence="10">
    <location>
        <begin position="51"/>
        <end position="82"/>
    </location>
</feature>
<feature type="compositionally biased region" description="Pro residues" evidence="10">
    <location>
        <begin position="349"/>
        <end position="358"/>
    </location>
</feature>
<evidence type="ECO:0000256" key="7">
    <source>
        <dbReference type="ARBA" id="ARBA00023163"/>
    </source>
</evidence>
<keyword evidence="6" id="KW-0805">Transcription regulation</keyword>
<dbReference type="VEuPathDB" id="FungiDB:CTRG_03073"/>
<dbReference type="GO" id="GO:0005634">
    <property type="term" value="C:nucleus"/>
    <property type="evidence" value="ECO:0007669"/>
    <property type="project" value="UniProtKB-SubCell"/>
</dbReference>